<keyword evidence="3" id="KW-1185">Reference proteome</keyword>
<accession>A0A7J6N354</accession>
<gene>
    <name evidence="2" type="ORF">FOL47_006956</name>
</gene>
<feature type="transmembrane region" description="Helical" evidence="1">
    <location>
        <begin position="21"/>
        <end position="41"/>
    </location>
</feature>
<feature type="transmembrane region" description="Helical" evidence="1">
    <location>
        <begin position="47"/>
        <end position="67"/>
    </location>
</feature>
<keyword evidence="1" id="KW-0812">Transmembrane</keyword>
<evidence type="ECO:0000313" key="3">
    <source>
        <dbReference type="Proteomes" id="UP000591131"/>
    </source>
</evidence>
<sequence length="296" mass="32103">MLPKKCSIMIARGFHYSASGFLISVGGFTAILSLYLLSQSIGHPLGSSMGLCFGLLFCAVAIAGLFVTIKRNTWYLSLLLLLQAIGYVCFFAAAVTMSVFMPTLTGMDDYSMPELNGLSGQDGSFYRGTRTIFQYIYKHAQCIGGVCSSRDNVSSCTTVKCSSSKDLTKTVNDLLNRRWIGPGSGSSMSYCAGSALDDQAVDNVIASSATTWCGCSMEVFRYMKLWSPWILAVLWVTVFFISIVAATTLKALFLKKFHSWRSAIRSVGRSVGRSVARSSDSASVSPPPADVEFVRL</sequence>
<keyword evidence="1" id="KW-0472">Membrane</keyword>
<evidence type="ECO:0000256" key="1">
    <source>
        <dbReference type="SAM" id="Phobius"/>
    </source>
</evidence>
<comment type="caution">
    <text evidence="2">The sequence shown here is derived from an EMBL/GenBank/DDBJ whole genome shotgun (WGS) entry which is preliminary data.</text>
</comment>
<protein>
    <submittedName>
        <fullName evidence="2">Uncharacterized protein</fullName>
    </submittedName>
</protein>
<reference evidence="2 3" key="1">
    <citation type="submission" date="2020-04" db="EMBL/GenBank/DDBJ databases">
        <title>Perkinsus chesapeaki whole genome sequence.</title>
        <authorList>
            <person name="Bogema D.R."/>
        </authorList>
    </citation>
    <scope>NUCLEOTIDE SEQUENCE [LARGE SCALE GENOMIC DNA]</scope>
    <source>
        <strain evidence="2">ATCC PRA-425</strain>
    </source>
</reference>
<organism evidence="2 3">
    <name type="scientific">Perkinsus chesapeaki</name>
    <name type="common">Clam parasite</name>
    <name type="synonym">Perkinsus andrewsi</name>
    <dbReference type="NCBI Taxonomy" id="330153"/>
    <lineage>
        <taxon>Eukaryota</taxon>
        <taxon>Sar</taxon>
        <taxon>Alveolata</taxon>
        <taxon>Perkinsozoa</taxon>
        <taxon>Perkinsea</taxon>
        <taxon>Perkinsida</taxon>
        <taxon>Perkinsidae</taxon>
        <taxon>Perkinsus</taxon>
    </lineage>
</organism>
<name>A0A7J6N354_PERCH</name>
<dbReference type="OrthoDB" id="453742at2759"/>
<proteinExistence type="predicted"/>
<dbReference type="Proteomes" id="UP000591131">
    <property type="component" value="Unassembled WGS sequence"/>
</dbReference>
<feature type="transmembrane region" description="Helical" evidence="1">
    <location>
        <begin position="74"/>
        <end position="101"/>
    </location>
</feature>
<feature type="transmembrane region" description="Helical" evidence="1">
    <location>
        <begin position="229"/>
        <end position="253"/>
    </location>
</feature>
<dbReference type="AlphaFoldDB" id="A0A7J6N354"/>
<keyword evidence="1" id="KW-1133">Transmembrane helix</keyword>
<evidence type="ECO:0000313" key="2">
    <source>
        <dbReference type="EMBL" id="KAF4678007.1"/>
    </source>
</evidence>
<dbReference type="EMBL" id="JAAPAO010000004">
    <property type="protein sequence ID" value="KAF4678007.1"/>
    <property type="molecule type" value="Genomic_DNA"/>
</dbReference>